<dbReference type="EC" id="2.7.13.3" evidence="2"/>
<dbReference type="Pfam" id="PF08448">
    <property type="entry name" value="PAS_4"/>
    <property type="match status" value="1"/>
</dbReference>
<evidence type="ECO:0000259" key="6">
    <source>
        <dbReference type="PROSITE" id="PS50109"/>
    </source>
</evidence>
<dbReference type="SUPFAM" id="SSF55785">
    <property type="entry name" value="PYP-like sensor domain (PAS domain)"/>
    <property type="match status" value="4"/>
</dbReference>
<dbReference type="PANTHER" id="PTHR43304:SF1">
    <property type="entry name" value="PAC DOMAIN-CONTAINING PROTEIN"/>
    <property type="match status" value="1"/>
</dbReference>
<dbReference type="InterPro" id="IPR003661">
    <property type="entry name" value="HisK_dim/P_dom"/>
</dbReference>
<name>A0ABW5M8F0_9BACT</name>
<dbReference type="InterPro" id="IPR004358">
    <property type="entry name" value="Sig_transdc_His_kin-like_C"/>
</dbReference>
<dbReference type="InterPro" id="IPR013656">
    <property type="entry name" value="PAS_4"/>
</dbReference>
<dbReference type="PANTHER" id="PTHR43304">
    <property type="entry name" value="PHYTOCHROME-LIKE PROTEIN CPH1"/>
    <property type="match status" value="1"/>
</dbReference>
<feature type="domain" description="Histidine kinase" evidence="6">
    <location>
        <begin position="678"/>
        <end position="910"/>
    </location>
</feature>
<dbReference type="Gene3D" id="3.30.565.10">
    <property type="entry name" value="Histidine kinase-like ATPase, C-terminal domain"/>
    <property type="match status" value="1"/>
</dbReference>
<sequence length="910" mass="102948">MSEHFTSTPSTSYPSLLTDLFDQLPYGVIVYEAVRDDERFVLDYRTVYYNAALLTISTHSKEQLEHQLLFQRSPLSRTDTEQMRRIVDERESFAYQYLDPVLNRWFSVENQPFNDGFFTIFHDIDEFKRSQVALEEKTHELQKNVEHISRQNDLLTCVLDVSPTSITIERPIRDEQGSINDFQAVFTNPASLALGGHSKEDVLSKPISQLNPQCKQSDLFINYRNVVESGRPFRVEFFHPPLSKHLEVAVTPLDAEHIVVLFNDVTAARQNALELQQRNELLDGILRTSESSIVVYQAVHDDIGDLIDFRLALVNEASLRAAGTTHDAIIDKLITEVYPDTKTNGLWHQYITVYKTGETFRGNHYYPAIDKWFDVTVSKLGDKLVATLIDITLAQLAAQKLEEQANLFDGVLKTMGNGLAVLEAIRDETGTIVDLTYVEVSQTILNSTGFAKEEIIGNTILNLFPGVKATAYWAAYLATFATGDPQHFEVYYNYDGYDNYTDNWVTRLDENRVISIYSDITSQKQAELQAKQQAALLQTVLDSCQIPIVFFEAIRNEKGGIIDFRYVLQNEANARVVGHSVGETTTKTMLEVLPSLKELGVFDRYVQTVETGQPQHFEQHFNGDTMKGWFDMSIMRQDDGLVVTANDQTLLRQMLQRTEQLVTELKQSNLNLEQFAYVASHDLQEPLRKIQSFSNLVLDQYSDAIPDDGVDMLRRMQSAAKRMSVLIRDLLTYSRLSTQSEPFEPVSLSSTLATILNDLELTIDEKKAQINIGDSNGARLPIIKGNPLQLRQLFQNLLSNALKFSRPDTTPTVSIQIRSVEAGNVPVNVLNRTNKSWLAIDVVDNGIGFDEQYQERIFQLFERLHGRSEYAGTGIGLTICRKVAENHGGAITAHSRPNEGATFTVYLPVS</sequence>
<gene>
    <name evidence="7" type="ORF">ACFSUS_20265</name>
</gene>
<evidence type="ECO:0000256" key="1">
    <source>
        <dbReference type="ARBA" id="ARBA00000085"/>
    </source>
</evidence>
<dbReference type="CDD" id="cd00082">
    <property type="entry name" value="HisKA"/>
    <property type="match status" value="1"/>
</dbReference>
<proteinExistence type="predicted"/>
<keyword evidence="3" id="KW-0597">Phosphoprotein</keyword>
<dbReference type="SUPFAM" id="SSF47384">
    <property type="entry name" value="Homodimeric domain of signal transducing histidine kinase"/>
    <property type="match status" value="1"/>
</dbReference>
<dbReference type="PROSITE" id="PS50109">
    <property type="entry name" value="HIS_KIN"/>
    <property type="match status" value="1"/>
</dbReference>
<dbReference type="Pfam" id="PF00512">
    <property type="entry name" value="HisKA"/>
    <property type="match status" value="1"/>
</dbReference>
<evidence type="ECO:0000313" key="7">
    <source>
        <dbReference type="EMBL" id="MFD2572989.1"/>
    </source>
</evidence>
<organism evidence="7 8">
    <name type="scientific">Spirosoma soli</name>
    <dbReference type="NCBI Taxonomy" id="1770529"/>
    <lineage>
        <taxon>Bacteria</taxon>
        <taxon>Pseudomonadati</taxon>
        <taxon>Bacteroidota</taxon>
        <taxon>Cytophagia</taxon>
        <taxon>Cytophagales</taxon>
        <taxon>Cytophagaceae</taxon>
        <taxon>Spirosoma</taxon>
    </lineage>
</organism>
<dbReference type="Gene3D" id="3.30.450.20">
    <property type="entry name" value="PAS domain"/>
    <property type="match status" value="5"/>
</dbReference>
<evidence type="ECO:0000256" key="4">
    <source>
        <dbReference type="ARBA" id="ARBA00022679"/>
    </source>
</evidence>
<dbReference type="SMART" id="SM00388">
    <property type="entry name" value="HisKA"/>
    <property type="match status" value="1"/>
</dbReference>
<dbReference type="Pfam" id="PF02518">
    <property type="entry name" value="HATPase_c"/>
    <property type="match status" value="1"/>
</dbReference>
<keyword evidence="7" id="KW-0547">Nucleotide-binding</keyword>
<dbReference type="SMART" id="SM00387">
    <property type="entry name" value="HATPase_c"/>
    <property type="match status" value="1"/>
</dbReference>
<evidence type="ECO:0000313" key="8">
    <source>
        <dbReference type="Proteomes" id="UP001597469"/>
    </source>
</evidence>
<dbReference type="InterPro" id="IPR035965">
    <property type="entry name" value="PAS-like_dom_sf"/>
</dbReference>
<evidence type="ECO:0000256" key="5">
    <source>
        <dbReference type="ARBA" id="ARBA00022777"/>
    </source>
</evidence>
<dbReference type="InterPro" id="IPR036890">
    <property type="entry name" value="HATPase_C_sf"/>
</dbReference>
<comment type="caution">
    <text evidence="7">The sequence shown here is derived from an EMBL/GenBank/DDBJ whole genome shotgun (WGS) entry which is preliminary data.</text>
</comment>
<evidence type="ECO:0000256" key="2">
    <source>
        <dbReference type="ARBA" id="ARBA00012438"/>
    </source>
</evidence>
<dbReference type="Proteomes" id="UP001597469">
    <property type="component" value="Unassembled WGS sequence"/>
</dbReference>
<dbReference type="RefSeq" id="WP_381525584.1">
    <property type="nucleotide sequence ID" value="NZ_JBHULN010000014.1"/>
</dbReference>
<dbReference type="EMBL" id="JBHULN010000014">
    <property type="protein sequence ID" value="MFD2572989.1"/>
    <property type="molecule type" value="Genomic_DNA"/>
</dbReference>
<dbReference type="GO" id="GO:0005524">
    <property type="term" value="F:ATP binding"/>
    <property type="evidence" value="ECO:0007669"/>
    <property type="project" value="UniProtKB-KW"/>
</dbReference>
<keyword evidence="8" id="KW-1185">Reference proteome</keyword>
<dbReference type="InterPro" id="IPR003594">
    <property type="entry name" value="HATPase_dom"/>
</dbReference>
<keyword evidence="7" id="KW-0067">ATP-binding</keyword>
<dbReference type="InterPro" id="IPR052162">
    <property type="entry name" value="Sensor_kinase/Photoreceptor"/>
</dbReference>
<dbReference type="SUPFAM" id="SSF55874">
    <property type="entry name" value="ATPase domain of HSP90 chaperone/DNA topoisomerase II/histidine kinase"/>
    <property type="match status" value="1"/>
</dbReference>
<dbReference type="InterPro" id="IPR005467">
    <property type="entry name" value="His_kinase_dom"/>
</dbReference>
<accession>A0ABW5M8F0</accession>
<evidence type="ECO:0000256" key="3">
    <source>
        <dbReference type="ARBA" id="ARBA00022553"/>
    </source>
</evidence>
<keyword evidence="5" id="KW-0418">Kinase</keyword>
<protein>
    <recommendedName>
        <fullName evidence="2">histidine kinase</fullName>
        <ecNumber evidence="2">2.7.13.3</ecNumber>
    </recommendedName>
</protein>
<dbReference type="Gene3D" id="1.10.287.130">
    <property type="match status" value="1"/>
</dbReference>
<comment type="catalytic activity">
    <reaction evidence="1">
        <text>ATP + protein L-histidine = ADP + protein N-phospho-L-histidine.</text>
        <dbReference type="EC" id="2.7.13.3"/>
    </reaction>
</comment>
<reference evidence="8" key="1">
    <citation type="journal article" date="2019" name="Int. J. Syst. Evol. Microbiol.">
        <title>The Global Catalogue of Microorganisms (GCM) 10K type strain sequencing project: providing services to taxonomists for standard genome sequencing and annotation.</title>
        <authorList>
            <consortium name="The Broad Institute Genomics Platform"/>
            <consortium name="The Broad Institute Genome Sequencing Center for Infectious Disease"/>
            <person name="Wu L."/>
            <person name="Ma J."/>
        </authorList>
    </citation>
    <scope>NUCLEOTIDE SEQUENCE [LARGE SCALE GENOMIC DNA]</scope>
    <source>
        <strain evidence="8">KCTC 42805</strain>
    </source>
</reference>
<dbReference type="PRINTS" id="PR00344">
    <property type="entry name" value="BCTRLSENSOR"/>
</dbReference>
<dbReference type="InterPro" id="IPR036097">
    <property type="entry name" value="HisK_dim/P_sf"/>
</dbReference>
<keyword evidence="4" id="KW-0808">Transferase</keyword>